<evidence type="ECO:0000256" key="1">
    <source>
        <dbReference type="ARBA" id="ARBA00004123"/>
    </source>
</evidence>
<dbReference type="Pfam" id="PF13465">
    <property type="entry name" value="zf-H2C2_2"/>
    <property type="match status" value="1"/>
</dbReference>
<dbReference type="GO" id="GO:0000981">
    <property type="term" value="F:DNA-binding transcription factor activity, RNA polymerase II-specific"/>
    <property type="evidence" value="ECO:0007669"/>
    <property type="project" value="TreeGrafter"/>
</dbReference>
<dbReference type="Ensembl" id="ENSECRT00000003050.1">
    <property type="protein sequence ID" value="ENSECRP00000003000.1"/>
    <property type="gene ID" value="ENSECRG00000002051.1"/>
</dbReference>
<feature type="domain" description="C2H2-type" evidence="10">
    <location>
        <begin position="203"/>
        <end position="230"/>
    </location>
</feature>
<dbReference type="Proteomes" id="UP000694620">
    <property type="component" value="Chromosome 5"/>
</dbReference>
<evidence type="ECO:0000256" key="2">
    <source>
        <dbReference type="ARBA" id="ARBA00006991"/>
    </source>
</evidence>
<keyword evidence="12" id="KW-1185">Reference proteome</keyword>
<reference evidence="11" key="1">
    <citation type="submission" date="2021-06" db="EMBL/GenBank/DDBJ databases">
        <authorList>
            <consortium name="Wellcome Sanger Institute Data Sharing"/>
        </authorList>
    </citation>
    <scope>NUCLEOTIDE SEQUENCE [LARGE SCALE GENOMIC DNA]</scope>
</reference>
<dbReference type="InterPro" id="IPR036236">
    <property type="entry name" value="Znf_C2H2_sf"/>
</dbReference>
<keyword evidence="5 9" id="KW-0863">Zinc-finger</keyword>
<dbReference type="SUPFAM" id="SSF57667">
    <property type="entry name" value="beta-beta-alpha zinc fingers"/>
    <property type="match status" value="3"/>
</dbReference>
<dbReference type="GeneTree" id="ENSGT01150000286939"/>
<dbReference type="OrthoDB" id="8117402at2759"/>
<keyword evidence="7" id="KW-0238">DNA-binding</keyword>
<dbReference type="FunFam" id="3.30.160.60:FF:002343">
    <property type="entry name" value="Zinc finger protein 33A"/>
    <property type="match status" value="4"/>
</dbReference>
<evidence type="ECO:0000256" key="9">
    <source>
        <dbReference type="PROSITE-ProRule" id="PRU00042"/>
    </source>
</evidence>
<feature type="domain" description="C2H2-type" evidence="10">
    <location>
        <begin position="315"/>
        <end position="342"/>
    </location>
</feature>
<gene>
    <name evidence="11" type="primary">LOC114651574</name>
</gene>
<keyword evidence="3" id="KW-0479">Metal-binding</keyword>
<dbReference type="PANTHER" id="PTHR24394:SF44">
    <property type="entry name" value="ZINC FINGER PROTEIN 271-LIKE"/>
    <property type="match status" value="1"/>
</dbReference>
<dbReference type="PROSITE" id="PS00028">
    <property type="entry name" value="ZINC_FINGER_C2H2_1"/>
    <property type="match status" value="6"/>
</dbReference>
<dbReference type="InterPro" id="IPR013087">
    <property type="entry name" value="Znf_C2H2_type"/>
</dbReference>
<reference evidence="11" key="2">
    <citation type="submission" date="2025-08" db="UniProtKB">
        <authorList>
            <consortium name="Ensembl"/>
        </authorList>
    </citation>
    <scope>IDENTIFICATION</scope>
</reference>
<sequence>MAFHEEDDMEQKTVRIKEEECEWESFLITDEILCMKQEDSEWEIDDIPEDSEHVSVSLKIQNHEAVNNFKEAVSSENGLCSRTCRCCSPQQHLVHVKSEFLEPEDKNNEGKCCRREKQEQTLSALQTVKSGLQESSSCSLSSFAQASLHLRPQLKPDEIIRKSNSGPEMVKSASLQYTSLPIEKLTMSDPIKIQQVQNAKPLYICQVCGKGFKRKSNCKEHQRIHTGEKPYGCSQCGKRFTKPSNLPIHQRIHTGEKPYSCSECGKRFTERRQLQIHQRIHTGEKPHCCSDCGKRFSQIGNLQRHIRIHTGEKPYCCSECDKRFAERQQLQLHQRIHSGEKPHCCSECNKRFSRKGSLQRHKKSHTG</sequence>
<keyword evidence="4" id="KW-0677">Repeat</keyword>
<dbReference type="GO" id="GO:0003677">
    <property type="term" value="F:DNA binding"/>
    <property type="evidence" value="ECO:0007669"/>
    <property type="project" value="UniProtKB-KW"/>
</dbReference>
<dbReference type="RefSeq" id="XP_028657228.1">
    <property type="nucleotide sequence ID" value="XM_028801395.2"/>
</dbReference>
<evidence type="ECO:0000256" key="7">
    <source>
        <dbReference type="ARBA" id="ARBA00023125"/>
    </source>
</evidence>
<keyword evidence="8" id="KW-0539">Nucleus</keyword>
<reference evidence="11" key="3">
    <citation type="submission" date="2025-09" db="UniProtKB">
        <authorList>
            <consortium name="Ensembl"/>
        </authorList>
    </citation>
    <scope>IDENTIFICATION</scope>
</reference>
<organism evidence="11 12">
    <name type="scientific">Erpetoichthys calabaricus</name>
    <name type="common">Rope fish</name>
    <name type="synonym">Calamoichthys calabaricus</name>
    <dbReference type="NCBI Taxonomy" id="27687"/>
    <lineage>
        <taxon>Eukaryota</taxon>
        <taxon>Metazoa</taxon>
        <taxon>Chordata</taxon>
        <taxon>Craniata</taxon>
        <taxon>Vertebrata</taxon>
        <taxon>Euteleostomi</taxon>
        <taxon>Actinopterygii</taxon>
        <taxon>Polypteriformes</taxon>
        <taxon>Polypteridae</taxon>
        <taxon>Erpetoichthys</taxon>
    </lineage>
</organism>
<feature type="domain" description="C2H2-type" evidence="10">
    <location>
        <begin position="259"/>
        <end position="286"/>
    </location>
</feature>
<evidence type="ECO:0000256" key="8">
    <source>
        <dbReference type="ARBA" id="ARBA00023242"/>
    </source>
</evidence>
<evidence type="ECO:0000256" key="5">
    <source>
        <dbReference type="ARBA" id="ARBA00022771"/>
    </source>
</evidence>
<dbReference type="FunFam" id="3.30.160.60:FF:001954">
    <property type="entry name" value="Zinc finger protein 787"/>
    <property type="match status" value="1"/>
</dbReference>
<dbReference type="Gene3D" id="3.30.160.60">
    <property type="entry name" value="Classic Zinc Finger"/>
    <property type="match status" value="6"/>
</dbReference>
<feature type="domain" description="C2H2-type" evidence="10">
    <location>
        <begin position="343"/>
        <end position="367"/>
    </location>
</feature>
<feature type="domain" description="C2H2-type" evidence="10">
    <location>
        <begin position="231"/>
        <end position="258"/>
    </location>
</feature>
<accession>A0A8C4RK87</accession>
<evidence type="ECO:0000256" key="4">
    <source>
        <dbReference type="ARBA" id="ARBA00022737"/>
    </source>
</evidence>
<dbReference type="FunFam" id="3.30.160.60:FF:001818">
    <property type="entry name" value="GDNF-inducible zinc finger protein 1 isoform X1"/>
    <property type="match status" value="1"/>
</dbReference>
<name>A0A8C4RK87_ERPCA</name>
<dbReference type="GeneID" id="114651574"/>
<comment type="similarity">
    <text evidence="2">Belongs to the krueppel C2H2-type zinc-finger protein family.</text>
</comment>
<evidence type="ECO:0000259" key="10">
    <source>
        <dbReference type="PROSITE" id="PS50157"/>
    </source>
</evidence>
<comment type="subcellular location">
    <subcellularLocation>
        <location evidence="1">Nucleus</location>
    </subcellularLocation>
</comment>
<dbReference type="GO" id="GO:0005634">
    <property type="term" value="C:nucleus"/>
    <property type="evidence" value="ECO:0007669"/>
    <property type="project" value="UniProtKB-SubCell"/>
</dbReference>
<dbReference type="SMART" id="SM00355">
    <property type="entry name" value="ZnF_C2H2"/>
    <property type="match status" value="6"/>
</dbReference>
<dbReference type="AlphaFoldDB" id="A0A8C4RK87"/>
<dbReference type="PROSITE" id="PS50157">
    <property type="entry name" value="ZINC_FINGER_C2H2_2"/>
    <property type="match status" value="6"/>
</dbReference>
<evidence type="ECO:0000313" key="12">
    <source>
        <dbReference type="Proteomes" id="UP000694620"/>
    </source>
</evidence>
<dbReference type="Pfam" id="PF00096">
    <property type="entry name" value="zf-C2H2"/>
    <property type="match status" value="4"/>
</dbReference>
<dbReference type="GO" id="GO:0008270">
    <property type="term" value="F:zinc ion binding"/>
    <property type="evidence" value="ECO:0007669"/>
    <property type="project" value="UniProtKB-KW"/>
</dbReference>
<evidence type="ECO:0000256" key="6">
    <source>
        <dbReference type="ARBA" id="ARBA00022833"/>
    </source>
</evidence>
<keyword evidence="6" id="KW-0862">Zinc</keyword>
<feature type="domain" description="C2H2-type" evidence="10">
    <location>
        <begin position="287"/>
        <end position="314"/>
    </location>
</feature>
<proteinExistence type="inferred from homology"/>
<evidence type="ECO:0000256" key="3">
    <source>
        <dbReference type="ARBA" id="ARBA00022723"/>
    </source>
</evidence>
<protein>
    <submittedName>
        <fullName evidence="11">Zinc finger protein 569-like</fullName>
    </submittedName>
</protein>
<evidence type="ECO:0000313" key="11">
    <source>
        <dbReference type="Ensembl" id="ENSECRP00000003000.1"/>
    </source>
</evidence>
<dbReference type="PANTHER" id="PTHR24394">
    <property type="entry name" value="ZINC FINGER PROTEIN"/>
    <property type="match status" value="1"/>
</dbReference>